<gene>
    <name evidence="1" type="ORF">PND83_14100</name>
</gene>
<dbReference type="EMBL" id="JAQLWO010000016">
    <property type="protein sequence ID" value="MDB7907114.1"/>
    <property type="molecule type" value="Genomic_DNA"/>
</dbReference>
<evidence type="ECO:0000313" key="2">
    <source>
        <dbReference type="Proteomes" id="UP001211006"/>
    </source>
</evidence>
<dbReference type="GeneID" id="68929664"/>
<dbReference type="RefSeq" id="WP_225123416.1">
    <property type="nucleotide sequence ID" value="NZ_AP031431.1"/>
</dbReference>
<accession>A0AAW6C5M7</accession>
<sequence>MEEQKLIQMIRFDHDLVVFIEGSDDQQRQVNIYGYAMHQAVNVWDFVEWLCTRKMRAVFAGNPYAFPDIVNWLGGKLYAIRANYILTHRGLLLPWNAVDGGTVWKPRY</sequence>
<protein>
    <submittedName>
        <fullName evidence="1">Uncharacterized protein</fullName>
    </submittedName>
</protein>
<comment type="caution">
    <text evidence="1">The sequence shown here is derived from an EMBL/GenBank/DDBJ whole genome shotgun (WGS) entry which is preliminary data.</text>
</comment>
<dbReference type="Proteomes" id="UP001211006">
    <property type="component" value="Unassembled WGS sequence"/>
</dbReference>
<name>A0AAW6C5M7_FLAPL</name>
<dbReference type="AlphaFoldDB" id="A0AAW6C5M7"/>
<reference evidence="1" key="1">
    <citation type="submission" date="2023-01" db="EMBL/GenBank/DDBJ databases">
        <title>Human gut microbiome strain richness.</title>
        <authorList>
            <person name="Chen-Liaw A."/>
        </authorList>
    </citation>
    <scope>NUCLEOTIDE SEQUENCE</scope>
    <source>
        <strain evidence="1">2225st1_A6_2225SCRN_200828</strain>
    </source>
</reference>
<proteinExistence type="predicted"/>
<evidence type="ECO:0000313" key="1">
    <source>
        <dbReference type="EMBL" id="MDB7907114.1"/>
    </source>
</evidence>
<organism evidence="1 2">
    <name type="scientific">Flavonifractor plautii</name>
    <name type="common">Fusobacterium plautii</name>
    <dbReference type="NCBI Taxonomy" id="292800"/>
    <lineage>
        <taxon>Bacteria</taxon>
        <taxon>Bacillati</taxon>
        <taxon>Bacillota</taxon>
        <taxon>Clostridia</taxon>
        <taxon>Eubacteriales</taxon>
        <taxon>Oscillospiraceae</taxon>
        <taxon>Flavonifractor</taxon>
    </lineage>
</organism>